<dbReference type="GO" id="GO:0046872">
    <property type="term" value="F:metal ion binding"/>
    <property type="evidence" value="ECO:0007669"/>
    <property type="project" value="UniProtKB-KW"/>
</dbReference>
<dbReference type="GO" id="GO:0016787">
    <property type="term" value="F:hydrolase activity"/>
    <property type="evidence" value="ECO:0007669"/>
    <property type="project" value="UniProtKB-KW"/>
</dbReference>
<dbReference type="InterPro" id="IPR050792">
    <property type="entry name" value="ADP-ribosylglycohydrolase"/>
</dbReference>
<evidence type="ECO:0000313" key="5">
    <source>
        <dbReference type="Proteomes" id="UP000271708"/>
    </source>
</evidence>
<dbReference type="AlphaFoldDB" id="A0A5P8FNS1"/>
<comment type="cofactor">
    <cofactor evidence="3">
        <name>Mg(2+)</name>
        <dbReference type="ChEBI" id="CHEBI:18420"/>
    </cofactor>
    <text evidence="3">Binds 2 magnesium ions per subunit.</text>
</comment>
<evidence type="ECO:0000256" key="3">
    <source>
        <dbReference type="PIRSR" id="PIRSR605502-1"/>
    </source>
</evidence>
<feature type="binding site" evidence="3">
    <location>
        <position position="59"/>
    </location>
    <ligand>
        <name>Mg(2+)</name>
        <dbReference type="ChEBI" id="CHEBI:18420"/>
        <label>1</label>
    </ligand>
</feature>
<protein>
    <submittedName>
        <fullName evidence="4">ADP-ribosylglycohydrolase family protein</fullName>
    </submittedName>
</protein>
<accession>A0A5P8FNS1</accession>
<feature type="binding site" evidence="3">
    <location>
        <position position="275"/>
    </location>
    <ligand>
        <name>Mg(2+)</name>
        <dbReference type="ChEBI" id="CHEBI:18420"/>
        <label>1</label>
    </ligand>
</feature>
<dbReference type="InterPro" id="IPR005502">
    <property type="entry name" value="Ribosyl_crysJ1"/>
</dbReference>
<comment type="similarity">
    <text evidence="1">Belongs to the ADP-ribosylglycohydrolase family.</text>
</comment>
<proteinExistence type="inferred from homology"/>
<evidence type="ECO:0000313" key="4">
    <source>
        <dbReference type="EMBL" id="QFQ30402.2"/>
    </source>
</evidence>
<evidence type="ECO:0000256" key="2">
    <source>
        <dbReference type="ARBA" id="ARBA00022801"/>
    </source>
</evidence>
<organism evidence="4 5">
    <name type="scientific">Janibacter melonis</name>
    <dbReference type="NCBI Taxonomy" id="262209"/>
    <lineage>
        <taxon>Bacteria</taxon>
        <taxon>Bacillati</taxon>
        <taxon>Actinomycetota</taxon>
        <taxon>Actinomycetes</taxon>
        <taxon>Micrococcales</taxon>
        <taxon>Intrasporangiaceae</taxon>
        <taxon>Janibacter</taxon>
    </lineage>
</organism>
<dbReference type="PANTHER" id="PTHR16222">
    <property type="entry name" value="ADP-RIBOSYLGLYCOHYDROLASE"/>
    <property type="match status" value="1"/>
</dbReference>
<dbReference type="PANTHER" id="PTHR16222:SF24">
    <property type="entry name" value="ADP-RIBOSYLHYDROLASE ARH3"/>
    <property type="match status" value="1"/>
</dbReference>
<keyword evidence="3" id="KW-0460">Magnesium</keyword>
<dbReference type="Gene3D" id="1.10.4080.10">
    <property type="entry name" value="ADP-ribosylation/Crystallin J1"/>
    <property type="match status" value="1"/>
</dbReference>
<dbReference type="GeneID" id="59161280"/>
<reference evidence="4 5" key="1">
    <citation type="submission" date="2019-09" db="EMBL/GenBank/DDBJ databases">
        <title>Complete Genome Sequence of Janibacter melonis M714 with both human health impact and industrial applications.</title>
        <authorList>
            <person name="Jin M."/>
            <person name="Zhao Q.R."/>
        </authorList>
    </citation>
    <scope>NUCLEOTIDE SEQUENCE [LARGE SCALE GENOMIC DNA]</scope>
    <source>
        <strain evidence="4 5">M714</strain>
    </source>
</reference>
<dbReference type="RefSeq" id="WP_123093373.1">
    <property type="nucleotide sequence ID" value="NZ_CAJFZZ010000080.1"/>
</dbReference>
<dbReference type="Proteomes" id="UP000271708">
    <property type="component" value="Chromosome"/>
</dbReference>
<evidence type="ECO:0000256" key="1">
    <source>
        <dbReference type="ARBA" id="ARBA00010702"/>
    </source>
</evidence>
<name>A0A5P8FNS1_9MICO</name>
<dbReference type="SUPFAM" id="SSF101478">
    <property type="entry name" value="ADP-ribosylglycohydrolase"/>
    <property type="match status" value="1"/>
</dbReference>
<sequence length="330" mass="33411">MTRALNTLVGLAVGDALGMPTQSMSRADIAARYGRVDRLLDGAPDQPIAPGMPAGSITDDTEQALLLADLLVEGGGTFEPRALADALQAWEDDMRARGSSDLLGPSTKAALVELAAGASPEESGRFGTTNGAAMRIAPVGIAFAEPDALLEAVVAASRPTHNTGLALSAATTVAAVISAGIDGADLDAALDVGLRAGEAAFARGHWRAGASVPAKARWALAQTFGSDDECVDFVVDVIGTSVSSQESVVAAIVLAHHFVDRPFEALCQAASVGGDTDTVAAIAGAMLGATADAPPAPAEVVDDVLRVSQVDLASRALALTRLRDSAPRPS</sequence>
<keyword evidence="3" id="KW-0479">Metal-binding</keyword>
<dbReference type="KEGG" id="jme:EEW87_008885"/>
<feature type="binding site" evidence="3">
    <location>
        <position position="58"/>
    </location>
    <ligand>
        <name>Mg(2+)</name>
        <dbReference type="ChEBI" id="CHEBI:18420"/>
        <label>1</label>
    </ligand>
</feature>
<keyword evidence="2 4" id="KW-0378">Hydrolase</keyword>
<dbReference type="Pfam" id="PF03747">
    <property type="entry name" value="ADP_ribosyl_GH"/>
    <property type="match status" value="1"/>
</dbReference>
<feature type="binding site" evidence="3">
    <location>
        <position position="277"/>
    </location>
    <ligand>
        <name>Mg(2+)</name>
        <dbReference type="ChEBI" id="CHEBI:18420"/>
        <label>1</label>
    </ligand>
</feature>
<dbReference type="EMBL" id="CP044548">
    <property type="protein sequence ID" value="QFQ30402.2"/>
    <property type="molecule type" value="Genomic_DNA"/>
</dbReference>
<feature type="binding site" evidence="3">
    <location>
        <position position="278"/>
    </location>
    <ligand>
        <name>Mg(2+)</name>
        <dbReference type="ChEBI" id="CHEBI:18420"/>
        <label>1</label>
    </ligand>
</feature>
<dbReference type="InterPro" id="IPR036705">
    <property type="entry name" value="Ribosyl_crysJ1_sf"/>
</dbReference>
<feature type="binding site" evidence="3">
    <location>
        <position position="60"/>
    </location>
    <ligand>
        <name>Mg(2+)</name>
        <dbReference type="ChEBI" id="CHEBI:18420"/>
        <label>1</label>
    </ligand>
</feature>
<gene>
    <name evidence="4" type="ORF">EEW87_008885</name>
</gene>